<keyword evidence="5" id="KW-0479">Metal-binding</keyword>
<keyword evidence="14" id="KW-1185">Reference proteome</keyword>
<keyword evidence="7 13" id="KW-0378">Hydrolase</keyword>
<comment type="caution">
    <text evidence="13">The sequence shown here is derived from an EMBL/GenBank/DDBJ whole genome shotgun (WGS) entry which is preliminary data.</text>
</comment>
<evidence type="ECO:0000256" key="2">
    <source>
        <dbReference type="ARBA" id="ARBA00005582"/>
    </source>
</evidence>
<evidence type="ECO:0000256" key="5">
    <source>
        <dbReference type="ARBA" id="ARBA00022723"/>
    </source>
</evidence>
<keyword evidence="9" id="KW-0234">DNA repair</keyword>
<dbReference type="PRINTS" id="PR00502">
    <property type="entry name" value="NUDIXFAMILY"/>
</dbReference>
<protein>
    <recommendedName>
        <fullName evidence="11">8-oxo-dGTP diphosphatase</fullName>
        <ecNumber evidence="11">3.6.1.55</ecNumber>
    </recommendedName>
</protein>
<evidence type="ECO:0000256" key="8">
    <source>
        <dbReference type="ARBA" id="ARBA00022842"/>
    </source>
</evidence>
<dbReference type="Gene3D" id="3.90.79.10">
    <property type="entry name" value="Nucleoside Triphosphate Pyrophosphohydrolase"/>
    <property type="match status" value="1"/>
</dbReference>
<evidence type="ECO:0000256" key="11">
    <source>
        <dbReference type="ARBA" id="ARBA00038905"/>
    </source>
</evidence>
<evidence type="ECO:0000313" key="14">
    <source>
        <dbReference type="Proteomes" id="UP001296943"/>
    </source>
</evidence>
<keyword evidence="6" id="KW-0227">DNA damage</keyword>
<name>A0ABS2N5F0_9BACI</name>
<dbReference type="InterPro" id="IPR047127">
    <property type="entry name" value="MutT-like"/>
</dbReference>
<dbReference type="InterPro" id="IPR000086">
    <property type="entry name" value="NUDIX_hydrolase_dom"/>
</dbReference>
<dbReference type="CDD" id="cd03425">
    <property type="entry name" value="NUDIX_MutT_NudA_like"/>
    <property type="match status" value="1"/>
</dbReference>
<comment type="similarity">
    <text evidence="2">Belongs to the Nudix hydrolase family.</text>
</comment>
<keyword evidence="3" id="KW-0515">Mutator protein</keyword>
<dbReference type="EMBL" id="JAFBDR010000031">
    <property type="protein sequence ID" value="MBM7573344.1"/>
    <property type="molecule type" value="Genomic_DNA"/>
</dbReference>
<evidence type="ECO:0000256" key="9">
    <source>
        <dbReference type="ARBA" id="ARBA00023204"/>
    </source>
</evidence>
<accession>A0ABS2N5F0</accession>
<organism evidence="13 14">
    <name type="scientific">Aquibacillus albus</name>
    <dbReference type="NCBI Taxonomy" id="1168171"/>
    <lineage>
        <taxon>Bacteria</taxon>
        <taxon>Bacillati</taxon>
        <taxon>Bacillota</taxon>
        <taxon>Bacilli</taxon>
        <taxon>Bacillales</taxon>
        <taxon>Bacillaceae</taxon>
        <taxon>Aquibacillus</taxon>
    </lineage>
</organism>
<dbReference type="SUPFAM" id="SSF55811">
    <property type="entry name" value="Nudix"/>
    <property type="match status" value="1"/>
</dbReference>
<gene>
    <name evidence="13" type="ORF">JOC48_003906</name>
</gene>
<feature type="domain" description="Nudix hydrolase" evidence="12">
    <location>
        <begin position="3"/>
        <end position="128"/>
    </location>
</feature>
<dbReference type="Proteomes" id="UP001296943">
    <property type="component" value="Unassembled WGS sequence"/>
</dbReference>
<evidence type="ECO:0000256" key="3">
    <source>
        <dbReference type="ARBA" id="ARBA00022457"/>
    </source>
</evidence>
<dbReference type="GO" id="GO:0035539">
    <property type="term" value="F:8-oxo-7,8-dihydrodeoxyguanosine triphosphate pyrophosphatase activity"/>
    <property type="evidence" value="ECO:0007669"/>
    <property type="project" value="UniProtKB-EC"/>
</dbReference>
<proteinExistence type="inferred from homology"/>
<evidence type="ECO:0000256" key="10">
    <source>
        <dbReference type="ARBA" id="ARBA00035861"/>
    </source>
</evidence>
<evidence type="ECO:0000313" key="13">
    <source>
        <dbReference type="EMBL" id="MBM7573344.1"/>
    </source>
</evidence>
<dbReference type="EC" id="3.6.1.55" evidence="11"/>
<evidence type="ECO:0000259" key="12">
    <source>
        <dbReference type="PROSITE" id="PS51462"/>
    </source>
</evidence>
<evidence type="ECO:0000256" key="1">
    <source>
        <dbReference type="ARBA" id="ARBA00001946"/>
    </source>
</evidence>
<dbReference type="InterPro" id="IPR015797">
    <property type="entry name" value="NUDIX_hydrolase-like_dom_sf"/>
</dbReference>
<dbReference type="PROSITE" id="PS51462">
    <property type="entry name" value="NUDIX"/>
    <property type="match status" value="1"/>
</dbReference>
<sequence length="131" mass="14821">MKKKINVVGAVLTNNKKEILCALRGPQMSMSNYWEFPGGKIEANEQPEEALAREIKEELQCEIQVGEKIKAVDYDYEKVSVHLITYWATIANGTPMKSEHAELRWVPKAALEKLEWAPADIPTVKKLLGKI</sequence>
<comment type="catalytic activity">
    <reaction evidence="10">
        <text>8-oxo-dGTP + H2O = 8-oxo-dGMP + diphosphate + H(+)</text>
        <dbReference type="Rhea" id="RHEA:31575"/>
        <dbReference type="ChEBI" id="CHEBI:15377"/>
        <dbReference type="ChEBI" id="CHEBI:15378"/>
        <dbReference type="ChEBI" id="CHEBI:33019"/>
        <dbReference type="ChEBI" id="CHEBI:63224"/>
        <dbReference type="ChEBI" id="CHEBI:77896"/>
        <dbReference type="EC" id="3.6.1.55"/>
    </reaction>
</comment>
<evidence type="ECO:0000256" key="7">
    <source>
        <dbReference type="ARBA" id="ARBA00022801"/>
    </source>
</evidence>
<dbReference type="PANTHER" id="PTHR47707">
    <property type="entry name" value="8-OXO-DGTP DIPHOSPHATASE"/>
    <property type="match status" value="1"/>
</dbReference>
<dbReference type="PANTHER" id="PTHR47707:SF1">
    <property type="entry name" value="NUDIX HYDROLASE FAMILY PROTEIN"/>
    <property type="match status" value="1"/>
</dbReference>
<keyword evidence="4" id="KW-0235">DNA replication</keyword>
<comment type="cofactor">
    <cofactor evidence="1">
        <name>Mg(2+)</name>
        <dbReference type="ChEBI" id="CHEBI:18420"/>
    </cofactor>
</comment>
<keyword evidence="8" id="KW-0460">Magnesium</keyword>
<dbReference type="Pfam" id="PF00293">
    <property type="entry name" value="NUDIX"/>
    <property type="match status" value="1"/>
</dbReference>
<dbReference type="RefSeq" id="WP_204501995.1">
    <property type="nucleotide sequence ID" value="NZ_JAFBDR010000031.1"/>
</dbReference>
<reference evidence="13 14" key="1">
    <citation type="submission" date="2021-01" db="EMBL/GenBank/DDBJ databases">
        <title>Genomic Encyclopedia of Type Strains, Phase IV (KMG-IV): sequencing the most valuable type-strain genomes for metagenomic binning, comparative biology and taxonomic classification.</title>
        <authorList>
            <person name="Goeker M."/>
        </authorList>
    </citation>
    <scope>NUCLEOTIDE SEQUENCE [LARGE SCALE GENOMIC DNA]</scope>
    <source>
        <strain evidence="13 14">DSM 23711</strain>
    </source>
</reference>
<dbReference type="InterPro" id="IPR020476">
    <property type="entry name" value="Nudix_hydrolase"/>
</dbReference>
<evidence type="ECO:0000256" key="6">
    <source>
        <dbReference type="ARBA" id="ARBA00022763"/>
    </source>
</evidence>
<evidence type="ECO:0000256" key="4">
    <source>
        <dbReference type="ARBA" id="ARBA00022705"/>
    </source>
</evidence>